<dbReference type="Proteomes" id="UP001331761">
    <property type="component" value="Unassembled WGS sequence"/>
</dbReference>
<keyword evidence="2 5" id="KW-0812">Transmembrane</keyword>
<comment type="caution">
    <text evidence="7">The sequence shown here is derived from an EMBL/GenBank/DDBJ whole genome shotgun (WGS) entry which is preliminary data.</text>
</comment>
<dbReference type="PANTHER" id="PTHR11384">
    <property type="entry name" value="ATP-BINDING CASSETTE, SUB-FAMILY D MEMBER"/>
    <property type="match status" value="1"/>
</dbReference>
<organism evidence="7 8">
    <name type="scientific">Trichostrongylus colubriformis</name>
    <name type="common">Black scour worm</name>
    <dbReference type="NCBI Taxonomy" id="6319"/>
    <lineage>
        <taxon>Eukaryota</taxon>
        <taxon>Metazoa</taxon>
        <taxon>Ecdysozoa</taxon>
        <taxon>Nematoda</taxon>
        <taxon>Chromadorea</taxon>
        <taxon>Rhabditida</taxon>
        <taxon>Rhabditina</taxon>
        <taxon>Rhabditomorpha</taxon>
        <taxon>Strongyloidea</taxon>
        <taxon>Trichostrongylidae</taxon>
        <taxon>Trichostrongylus</taxon>
    </lineage>
</organism>
<evidence type="ECO:0000256" key="3">
    <source>
        <dbReference type="ARBA" id="ARBA00022989"/>
    </source>
</evidence>
<dbReference type="GO" id="GO:0140359">
    <property type="term" value="F:ABC-type transporter activity"/>
    <property type="evidence" value="ECO:0007669"/>
    <property type="project" value="InterPro"/>
</dbReference>
<name>A0AAN8F1X6_TRICO</name>
<protein>
    <submittedName>
        <fullName evidence="7">ABC transmembrane type-1 domain-containing protein</fullName>
    </submittedName>
</protein>
<dbReference type="PANTHER" id="PTHR11384:SF65">
    <property type="entry name" value="ABC TRANSPORTER DOMAIN-CONTAINING PROTEIN"/>
    <property type="match status" value="1"/>
</dbReference>
<dbReference type="GO" id="GO:0005324">
    <property type="term" value="F:long-chain fatty acid transmembrane transporter activity"/>
    <property type="evidence" value="ECO:0007669"/>
    <property type="project" value="TreeGrafter"/>
</dbReference>
<evidence type="ECO:0000256" key="2">
    <source>
        <dbReference type="ARBA" id="ARBA00022692"/>
    </source>
</evidence>
<dbReference type="GO" id="GO:0015910">
    <property type="term" value="P:long-chain fatty acid import into peroxisome"/>
    <property type="evidence" value="ECO:0007669"/>
    <property type="project" value="TreeGrafter"/>
</dbReference>
<dbReference type="GO" id="GO:0005524">
    <property type="term" value="F:ATP binding"/>
    <property type="evidence" value="ECO:0007669"/>
    <property type="project" value="InterPro"/>
</dbReference>
<evidence type="ECO:0000256" key="5">
    <source>
        <dbReference type="SAM" id="Phobius"/>
    </source>
</evidence>
<dbReference type="GO" id="GO:0005778">
    <property type="term" value="C:peroxisomal membrane"/>
    <property type="evidence" value="ECO:0007669"/>
    <property type="project" value="TreeGrafter"/>
</dbReference>
<evidence type="ECO:0000259" key="6">
    <source>
        <dbReference type="Pfam" id="PF06472"/>
    </source>
</evidence>
<evidence type="ECO:0000256" key="4">
    <source>
        <dbReference type="ARBA" id="ARBA00023136"/>
    </source>
</evidence>
<sequence>MSKISRVQQSYRFGWKVLVRFITLVPLLFARRRYTIAFAILTLGCAIGNEVVAQKSGTITGKIYKHLLNRDEKAFWETFAAATAIYAGQCLILACIALFSWCLYLCFRKNLVTSLHDLYFDNNVYYTINGIEDQGIDNP</sequence>
<dbReference type="GO" id="GO:0042760">
    <property type="term" value="P:very long-chain fatty acid catabolic process"/>
    <property type="evidence" value="ECO:0007669"/>
    <property type="project" value="TreeGrafter"/>
</dbReference>
<dbReference type="EMBL" id="WIXE01017440">
    <property type="protein sequence ID" value="KAK5971741.1"/>
    <property type="molecule type" value="Genomic_DNA"/>
</dbReference>
<feature type="domain" description="ABC transmembrane type-1" evidence="6">
    <location>
        <begin position="38"/>
        <end position="139"/>
    </location>
</feature>
<feature type="transmembrane region" description="Helical" evidence="5">
    <location>
        <begin position="12"/>
        <end position="30"/>
    </location>
</feature>
<keyword evidence="8" id="KW-1185">Reference proteome</keyword>
<reference evidence="7 8" key="1">
    <citation type="submission" date="2019-10" db="EMBL/GenBank/DDBJ databases">
        <title>Assembly and Annotation for the nematode Trichostrongylus colubriformis.</title>
        <authorList>
            <person name="Martin J."/>
        </authorList>
    </citation>
    <scope>NUCLEOTIDE SEQUENCE [LARGE SCALE GENOMIC DNA]</scope>
    <source>
        <strain evidence="7">G859</strain>
        <tissue evidence="7">Whole worm</tissue>
    </source>
</reference>
<dbReference type="InterPro" id="IPR011527">
    <property type="entry name" value="ABC1_TM_dom"/>
</dbReference>
<proteinExistence type="predicted"/>
<keyword evidence="1" id="KW-0813">Transport</keyword>
<gene>
    <name evidence="7" type="ORF">GCK32_019650</name>
</gene>
<dbReference type="GO" id="GO:0007031">
    <property type="term" value="P:peroxisome organization"/>
    <property type="evidence" value="ECO:0007669"/>
    <property type="project" value="TreeGrafter"/>
</dbReference>
<keyword evidence="4 5" id="KW-0472">Membrane</keyword>
<feature type="transmembrane region" description="Helical" evidence="5">
    <location>
        <begin position="74"/>
        <end position="101"/>
    </location>
</feature>
<dbReference type="GO" id="GO:0006635">
    <property type="term" value="P:fatty acid beta-oxidation"/>
    <property type="evidence" value="ECO:0007669"/>
    <property type="project" value="TreeGrafter"/>
</dbReference>
<accession>A0AAN8F1X6</accession>
<dbReference type="InterPro" id="IPR050835">
    <property type="entry name" value="ABC_transporter_sub-D"/>
</dbReference>
<evidence type="ECO:0000313" key="7">
    <source>
        <dbReference type="EMBL" id="KAK5971741.1"/>
    </source>
</evidence>
<evidence type="ECO:0000313" key="8">
    <source>
        <dbReference type="Proteomes" id="UP001331761"/>
    </source>
</evidence>
<dbReference type="Pfam" id="PF06472">
    <property type="entry name" value="ABC_membrane_2"/>
    <property type="match status" value="1"/>
</dbReference>
<dbReference type="AlphaFoldDB" id="A0AAN8F1X6"/>
<evidence type="ECO:0000256" key="1">
    <source>
        <dbReference type="ARBA" id="ARBA00022448"/>
    </source>
</evidence>
<keyword evidence="3 5" id="KW-1133">Transmembrane helix</keyword>